<dbReference type="AlphaFoldDB" id="A0A6P6MRD5"/>
<feature type="compositionally biased region" description="Basic residues" evidence="1">
    <location>
        <begin position="73"/>
        <end position="87"/>
    </location>
</feature>
<evidence type="ECO:0000313" key="2">
    <source>
        <dbReference type="Proteomes" id="UP000515129"/>
    </source>
</evidence>
<accession>A0A6P6MRD5</accession>
<evidence type="ECO:0000256" key="1">
    <source>
        <dbReference type="SAM" id="MobiDB-lite"/>
    </source>
</evidence>
<dbReference type="KEGG" id="caua:113070240"/>
<dbReference type="Proteomes" id="UP000515129">
    <property type="component" value="Unplaced"/>
</dbReference>
<keyword evidence="2" id="KW-1185">Reference proteome</keyword>
<reference evidence="3" key="1">
    <citation type="submission" date="2025-08" db="UniProtKB">
        <authorList>
            <consortium name="RefSeq"/>
        </authorList>
    </citation>
    <scope>IDENTIFICATION</scope>
    <source>
        <strain evidence="3">Wakin</strain>
        <tissue evidence="3">Muscle</tissue>
    </source>
</reference>
<proteinExistence type="predicted"/>
<feature type="region of interest" description="Disordered" evidence="1">
    <location>
        <begin position="44"/>
        <end position="101"/>
    </location>
</feature>
<feature type="region of interest" description="Disordered" evidence="1">
    <location>
        <begin position="120"/>
        <end position="145"/>
    </location>
</feature>
<protein>
    <submittedName>
        <fullName evidence="3">Uncharacterized protein LOC113070240 isoform X1</fullName>
    </submittedName>
</protein>
<gene>
    <name evidence="3" type="primary">LOC113070240</name>
</gene>
<dbReference type="RefSeq" id="XP_026099250.1">
    <property type="nucleotide sequence ID" value="XM_026243465.1"/>
</dbReference>
<sequence>MANAGTGHLLWGTTSCQTQEAPGSCQNQYDCISLLLYNGDDSHLTPVPSAKDRIPESRPLPRATAPSRTPHLLQHRGKLRTKTKHKGSQTLKASGDSSEDGWWFDLSAGALITGVLPSAARTKRERAASKGRTITRGAKSRPCSPHRVLKSKVTSFKGATPC</sequence>
<name>A0A6P6MRD5_CARAU</name>
<organism evidence="2 3">
    <name type="scientific">Carassius auratus</name>
    <name type="common">Goldfish</name>
    <dbReference type="NCBI Taxonomy" id="7957"/>
    <lineage>
        <taxon>Eukaryota</taxon>
        <taxon>Metazoa</taxon>
        <taxon>Chordata</taxon>
        <taxon>Craniata</taxon>
        <taxon>Vertebrata</taxon>
        <taxon>Euteleostomi</taxon>
        <taxon>Actinopterygii</taxon>
        <taxon>Neopterygii</taxon>
        <taxon>Teleostei</taxon>
        <taxon>Ostariophysi</taxon>
        <taxon>Cypriniformes</taxon>
        <taxon>Cyprinidae</taxon>
        <taxon>Cyprininae</taxon>
        <taxon>Carassius</taxon>
    </lineage>
</organism>
<evidence type="ECO:0000313" key="3">
    <source>
        <dbReference type="RefSeq" id="XP_026099250.1"/>
    </source>
</evidence>
<dbReference type="GeneID" id="113070240"/>